<evidence type="ECO:0000313" key="1">
    <source>
        <dbReference type="EMBL" id="RNI28298.1"/>
    </source>
</evidence>
<gene>
    <name evidence="1" type="ORF">EFA69_19780</name>
</gene>
<name>A0A3M9MU93_9BACT</name>
<proteinExistence type="predicted"/>
<dbReference type="AlphaFoldDB" id="A0A3M9MU93"/>
<organism evidence="1 2">
    <name type="scientific">Rufibacter immobilis</name>
    <dbReference type="NCBI Taxonomy" id="1348778"/>
    <lineage>
        <taxon>Bacteria</taxon>
        <taxon>Pseudomonadati</taxon>
        <taxon>Bacteroidota</taxon>
        <taxon>Cytophagia</taxon>
        <taxon>Cytophagales</taxon>
        <taxon>Hymenobacteraceae</taxon>
        <taxon>Rufibacter</taxon>
    </lineage>
</organism>
<dbReference type="OrthoDB" id="9955054at2"/>
<sequence>MYTVVYLATERRKEQLEERKMKSVKKETAKPISAAFAKMIERKREIHEHIKKGGSFEQLEAKGYKFVTPL</sequence>
<keyword evidence="2" id="KW-1185">Reference proteome</keyword>
<accession>A0A3M9MU93</accession>
<dbReference type="RefSeq" id="WP_123134766.1">
    <property type="nucleotide sequence ID" value="NZ_RJJE01000017.1"/>
</dbReference>
<protein>
    <submittedName>
        <fullName evidence="1">Uncharacterized protein</fullName>
    </submittedName>
</protein>
<dbReference type="Proteomes" id="UP000271010">
    <property type="component" value="Unassembled WGS sequence"/>
</dbReference>
<dbReference type="EMBL" id="RJJE01000017">
    <property type="protein sequence ID" value="RNI28298.1"/>
    <property type="molecule type" value="Genomic_DNA"/>
</dbReference>
<evidence type="ECO:0000313" key="2">
    <source>
        <dbReference type="Proteomes" id="UP000271010"/>
    </source>
</evidence>
<reference evidence="1 2" key="1">
    <citation type="submission" date="2018-11" db="EMBL/GenBank/DDBJ databases">
        <title>Rufibacter latericius sp. nov., isolated from water in Baiyang Lake.</title>
        <authorList>
            <person name="Yang Y."/>
        </authorList>
    </citation>
    <scope>NUCLEOTIDE SEQUENCE [LARGE SCALE GENOMIC DNA]</scope>
    <source>
        <strain evidence="1 2">MCC P1</strain>
    </source>
</reference>
<comment type="caution">
    <text evidence="1">The sequence shown here is derived from an EMBL/GenBank/DDBJ whole genome shotgun (WGS) entry which is preliminary data.</text>
</comment>